<protein>
    <submittedName>
        <fullName evidence="4">Ubiquinol-cytochrome C chaperone-domain-containing protein</fullName>
    </submittedName>
</protein>
<name>A0AAV0ANG3_PHAPC</name>
<feature type="domain" description="Ubiquinol-cytochrome c chaperone" evidence="3">
    <location>
        <begin position="147"/>
        <end position="325"/>
    </location>
</feature>
<dbReference type="InterPro" id="IPR021150">
    <property type="entry name" value="Ubiq_cyt_c_chap"/>
</dbReference>
<sequence length="347" mass="40019">MSGLVKSRVNLKSSIHQFRFRLIKDSSNQSNLEKLLILQYNSKFSNRSHVTSYSTLTDSRTDRIRELTKFQNYYQQRRYFLTSRSAEENYVVGRSGKVYSHRTVKIVGTIGKLLGYNLTKSNAITVTSDYYDQCSQRFDKTKDFWIRDCGLPDSFQTWFQVTQLHLWLMTVRFRSMEAPLGKIYNQELVNHAFIDIESRIRSPPNKVTKSTLVKRYMKILLHQHLGSQASMDWSISQNDGSSDQLLADSVWRNIFGAEWGNGMGGVTGIFDNRGSSSPNHMGKGSNSGYRFETDVKFIEILERLVIYIRRELIRLDQIPDRSITRSNQSSSSDSTQTTDSITNFGQI</sequence>
<dbReference type="Proteomes" id="UP001153365">
    <property type="component" value="Unassembled WGS sequence"/>
</dbReference>
<proteinExistence type="inferred from homology"/>
<dbReference type="InterPro" id="IPR007129">
    <property type="entry name" value="Ubiqinol_cyt_c_chaperone_CPB3"/>
</dbReference>
<reference evidence="4" key="1">
    <citation type="submission" date="2022-06" db="EMBL/GenBank/DDBJ databases">
        <authorList>
            <consortium name="SYNGENTA / RWTH Aachen University"/>
        </authorList>
    </citation>
    <scope>NUCLEOTIDE SEQUENCE</scope>
</reference>
<dbReference type="EMBL" id="CALTRL010000770">
    <property type="protein sequence ID" value="CAH7669613.1"/>
    <property type="molecule type" value="Genomic_DNA"/>
</dbReference>
<comment type="caution">
    <text evidence="4">The sequence shown here is derived from an EMBL/GenBank/DDBJ whole genome shotgun (WGS) entry which is preliminary data.</text>
</comment>
<evidence type="ECO:0000313" key="4">
    <source>
        <dbReference type="EMBL" id="CAH7669613.1"/>
    </source>
</evidence>
<organism evidence="4 5">
    <name type="scientific">Phakopsora pachyrhizi</name>
    <name type="common">Asian soybean rust disease fungus</name>
    <dbReference type="NCBI Taxonomy" id="170000"/>
    <lineage>
        <taxon>Eukaryota</taxon>
        <taxon>Fungi</taxon>
        <taxon>Dikarya</taxon>
        <taxon>Basidiomycota</taxon>
        <taxon>Pucciniomycotina</taxon>
        <taxon>Pucciniomycetes</taxon>
        <taxon>Pucciniales</taxon>
        <taxon>Phakopsoraceae</taxon>
        <taxon>Phakopsora</taxon>
    </lineage>
</organism>
<evidence type="ECO:0000256" key="1">
    <source>
        <dbReference type="ARBA" id="ARBA00006407"/>
    </source>
</evidence>
<keyword evidence="5" id="KW-1185">Reference proteome</keyword>
<dbReference type="PANTHER" id="PTHR12184:SF1">
    <property type="entry name" value="UBIQUINOL-CYTOCHROME-C REDUCTASE COMPLEX ASSEMBLY FACTOR 1"/>
    <property type="match status" value="1"/>
</dbReference>
<feature type="region of interest" description="Disordered" evidence="2">
    <location>
        <begin position="323"/>
        <end position="347"/>
    </location>
</feature>
<dbReference type="PANTHER" id="PTHR12184">
    <property type="entry name" value="UBIQUINOL-CYTOCHROME C REDUCTASE COMPLEX ASSEMBLY FACTOR 1 FAMILY MEMBER"/>
    <property type="match status" value="1"/>
</dbReference>
<evidence type="ECO:0000256" key="2">
    <source>
        <dbReference type="SAM" id="MobiDB-lite"/>
    </source>
</evidence>
<comment type="similarity">
    <text evidence="1">Belongs to the CBP3 family.</text>
</comment>
<dbReference type="GO" id="GO:0005739">
    <property type="term" value="C:mitochondrion"/>
    <property type="evidence" value="ECO:0007669"/>
    <property type="project" value="TreeGrafter"/>
</dbReference>
<gene>
    <name evidence="4" type="ORF">PPACK8108_LOCUS4254</name>
</gene>
<evidence type="ECO:0000313" key="5">
    <source>
        <dbReference type="Proteomes" id="UP001153365"/>
    </source>
</evidence>
<dbReference type="GO" id="GO:0034551">
    <property type="term" value="P:mitochondrial respiratory chain complex III assembly"/>
    <property type="evidence" value="ECO:0007669"/>
    <property type="project" value="TreeGrafter"/>
</dbReference>
<dbReference type="AlphaFoldDB" id="A0AAV0ANG3"/>
<feature type="compositionally biased region" description="Low complexity" evidence="2">
    <location>
        <begin position="324"/>
        <end position="347"/>
    </location>
</feature>
<accession>A0AAV0ANG3</accession>
<evidence type="ECO:0000259" key="3">
    <source>
        <dbReference type="Pfam" id="PF03981"/>
    </source>
</evidence>
<dbReference type="Pfam" id="PF03981">
    <property type="entry name" value="Ubiq_cyt_C_chap"/>
    <property type="match status" value="1"/>
</dbReference>